<dbReference type="Gene3D" id="2.60.40.10">
    <property type="entry name" value="Immunoglobulins"/>
    <property type="match status" value="1"/>
</dbReference>
<dbReference type="AlphaFoldDB" id="X0UMN8"/>
<dbReference type="EMBL" id="BARS01029043">
    <property type="protein sequence ID" value="GAG00557.1"/>
    <property type="molecule type" value="Genomic_DNA"/>
</dbReference>
<reference evidence="3" key="1">
    <citation type="journal article" date="2014" name="Front. Microbiol.">
        <title>High frequency of phylogenetically diverse reductive dehalogenase-homologous genes in deep subseafloor sedimentary metagenomes.</title>
        <authorList>
            <person name="Kawai M."/>
            <person name="Futagami T."/>
            <person name="Toyoda A."/>
            <person name="Takaki Y."/>
            <person name="Nishi S."/>
            <person name="Hori S."/>
            <person name="Arai W."/>
            <person name="Tsubouchi T."/>
            <person name="Morono Y."/>
            <person name="Uchiyama I."/>
            <person name="Ito T."/>
            <person name="Fujiyama A."/>
            <person name="Inagaki F."/>
            <person name="Takami H."/>
        </authorList>
    </citation>
    <scope>NUCLEOTIDE SEQUENCE</scope>
    <source>
        <strain evidence="3">Expedition CK06-06</strain>
    </source>
</reference>
<evidence type="ECO:0000313" key="3">
    <source>
        <dbReference type="EMBL" id="GAG00557.1"/>
    </source>
</evidence>
<gene>
    <name evidence="3" type="ORF">S01H1_45452</name>
</gene>
<organism evidence="3">
    <name type="scientific">marine sediment metagenome</name>
    <dbReference type="NCBI Taxonomy" id="412755"/>
    <lineage>
        <taxon>unclassified sequences</taxon>
        <taxon>metagenomes</taxon>
        <taxon>ecological metagenomes</taxon>
    </lineage>
</organism>
<dbReference type="Pfam" id="PF18911">
    <property type="entry name" value="PKD_4"/>
    <property type="match status" value="1"/>
</dbReference>
<evidence type="ECO:0000259" key="2">
    <source>
        <dbReference type="PROSITE" id="PS50093"/>
    </source>
</evidence>
<feature type="non-terminal residue" evidence="3">
    <location>
        <position position="205"/>
    </location>
</feature>
<comment type="caution">
    <text evidence="3">The sequence shown here is derived from an EMBL/GenBank/DDBJ whole genome shotgun (WGS) entry which is preliminary data.</text>
</comment>
<protein>
    <recommendedName>
        <fullName evidence="2">PKD domain-containing protein</fullName>
    </recommendedName>
</protein>
<feature type="region of interest" description="Disordered" evidence="1">
    <location>
        <begin position="1"/>
        <end position="36"/>
    </location>
</feature>
<dbReference type="InterPro" id="IPR035986">
    <property type="entry name" value="PKD_dom_sf"/>
</dbReference>
<dbReference type="CDD" id="cd00146">
    <property type="entry name" value="PKD"/>
    <property type="match status" value="1"/>
</dbReference>
<sequence length="205" mass="22396">MRAADGGDAVSGEENTGTIPGTDNNGSNSLGGSDNGKSENIAPLAIMDIYQQNSNGYYIEAGNPVYLTAENSSDADGDTLEYWWEIGGSGLLDGRDQEHTFTEIGKYTITLTVSDGKDQSQVKRQVEIIEAGQSIITTAGHSLTVEIQYVFENMGPGDVEDLFCLIEIPQTHHPYQVVMDRRSNYQEGDQLFNDEFNIIAQFKLG</sequence>
<feature type="domain" description="PKD" evidence="2">
    <location>
        <begin position="72"/>
        <end position="115"/>
    </location>
</feature>
<dbReference type="InterPro" id="IPR022409">
    <property type="entry name" value="PKD/Chitinase_dom"/>
</dbReference>
<accession>X0UMN8</accession>
<dbReference type="PROSITE" id="PS50093">
    <property type="entry name" value="PKD"/>
    <property type="match status" value="1"/>
</dbReference>
<dbReference type="InterPro" id="IPR013783">
    <property type="entry name" value="Ig-like_fold"/>
</dbReference>
<name>X0UMN8_9ZZZZ</name>
<feature type="compositionally biased region" description="Polar residues" evidence="1">
    <location>
        <begin position="13"/>
        <end position="23"/>
    </location>
</feature>
<dbReference type="SUPFAM" id="SSF49299">
    <property type="entry name" value="PKD domain"/>
    <property type="match status" value="1"/>
</dbReference>
<dbReference type="InterPro" id="IPR000601">
    <property type="entry name" value="PKD_dom"/>
</dbReference>
<dbReference type="SMART" id="SM00089">
    <property type="entry name" value="PKD"/>
    <property type="match status" value="1"/>
</dbReference>
<evidence type="ECO:0000256" key="1">
    <source>
        <dbReference type="SAM" id="MobiDB-lite"/>
    </source>
</evidence>
<proteinExistence type="predicted"/>